<dbReference type="GeneID" id="93896068"/>
<dbReference type="OrthoDB" id="6636823at2"/>
<dbReference type="OMA" id="MDPVMLM"/>
<dbReference type="Pfam" id="PF14056">
    <property type="entry name" value="DUF4250"/>
    <property type="match status" value="1"/>
</dbReference>
<sequence length="63" mass="7102">MNLANFASMDPIMLMSIVNMKLRDDFAGDLDKLVRYFDIDRAALEAKLATAGFEFLPDAGQFR</sequence>
<name>A0A087JUM6_VIBVL</name>
<proteinExistence type="predicted"/>
<dbReference type="Proteomes" id="UP000664056">
    <property type="component" value="Unassembled WGS sequence"/>
</dbReference>
<accession>A0A087JUM6</accession>
<dbReference type="InterPro" id="IPR025346">
    <property type="entry name" value="DUF4250"/>
</dbReference>
<evidence type="ECO:0000313" key="7">
    <source>
        <dbReference type="Proteomes" id="UP000237466"/>
    </source>
</evidence>
<reference evidence="2" key="5">
    <citation type="submission" date="2019-01" db="EMBL/GenBank/DDBJ databases">
        <authorList>
            <consortium name="NCBI Pathogen Detection Project"/>
        </authorList>
    </citation>
    <scope>NUCLEOTIDE SEQUENCE</scope>
    <source>
        <strain evidence="2">BCW_3452</strain>
    </source>
</reference>
<dbReference type="EMBL" id="JAFKOQ010000003">
    <property type="protein sequence ID" value="MBN8121626.1"/>
    <property type="molecule type" value="Genomic_DNA"/>
</dbReference>
<evidence type="ECO:0000313" key="1">
    <source>
        <dbReference type="EMBL" id="AXX59038.1"/>
    </source>
</evidence>
<dbReference type="RefSeq" id="WP_011079741.1">
    <property type="nucleotide sequence ID" value="NZ_AP026552.1"/>
</dbReference>
<dbReference type="EMBL" id="PDGH01000146">
    <property type="protein sequence ID" value="POB42191.1"/>
    <property type="molecule type" value="Genomic_DNA"/>
</dbReference>
<evidence type="ECO:0000313" key="6">
    <source>
        <dbReference type="Proteomes" id="UP000054370"/>
    </source>
</evidence>
<dbReference type="Proteomes" id="UP000263418">
    <property type="component" value="Chromosome 1"/>
</dbReference>
<dbReference type="EMBL" id="LOSH02000004">
    <property type="protein sequence ID" value="PNM66997.1"/>
    <property type="molecule type" value="Genomic_DNA"/>
</dbReference>
<reference evidence="2" key="4">
    <citation type="journal article" date="2018" name="Genome Biol.">
        <title>SKESA: strategic k-mer extension for scrupulous assemblies.</title>
        <authorList>
            <person name="Souvorov A."/>
            <person name="Agarwala R."/>
            <person name="Lipman D.J."/>
        </authorList>
    </citation>
    <scope>NUCLEOTIDE SEQUENCE</scope>
    <source>
        <strain evidence="2">BCW_3452</strain>
    </source>
</reference>
<reference evidence="5 7" key="3">
    <citation type="journal article" date="2018" name="Front. Microbiol.">
        <title>Phylogeny of Vibrio vulnificus from the Analysis of the Core-Genome: Implications for Intra-Species Taxonomy.</title>
        <authorList>
            <person name="Roig F.J."/>
            <person name="Gonzalez-Candelas F."/>
            <person name="Sanjuan E."/>
            <person name="Fouz B."/>
            <person name="Feil E.J."/>
            <person name="Llorens C."/>
            <person name="Baker-Austin C."/>
            <person name="Oliver J.D."/>
            <person name="Danin-Poleg Y."/>
            <person name="Gibas C.J."/>
            <person name="Kashi Y."/>
            <person name="Gulig P.A."/>
            <person name="Morrison S.S."/>
            <person name="Amaro C."/>
        </authorList>
    </citation>
    <scope>NUCLEOTIDE SEQUENCE [LARGE SCALE GENOMIC DNA]</scope>
    <source>
        <strain evidence="5 7">CECT4608</strain>
    </source>
</reference>
<dbReference type="AlphaFoldDB" id="A0A087JUM6"/>
<evidence type="ECO:0000313" key="8">
    <source>
        <dbReference type="Proteomes" id="UP000263418"/>
    </source>
</evidence>
<gene>
    <name evidence="4" type="ORF">AL548_012055</name>
    <name evidence="5" type="ORF">CRN52_24745</name>
    <name evidence="1" type="ORF">FORC53_0699</name>
    <name evidence="2" type="ORF">I7730_16795</name>
    <name evidence="3" type="ORF">J0J18_07785</name>
</gene>
<organism evidence="5 7">
    <name type="scientific">Vibrio vulnificus</name>
    <dbReference type="NCBI Taxonomy" id="672"/>
    <lineage>
        <taxon>Bacteria</taxon>
        <taxon>Pseudomonadati</taxon>
        <taxon>Pseudomonadota</taxon>
        <taxon>Gammaproteobacteria</taxon>
        <taxon>Vibrionales</taxon>
        <taxon>Vibrionaceae</taxon>
        <taxon>Vibrio</taxon>
    </lineage>
</organism>
<dbReference type="Proteomes" id="UP000863257">
    <property type="component" value="Unassembled WGS sequence"/>
</dbReference>
<keyword evidence="6" id="KW-1185">Reference proteome</keyword>
<protein>
    <submittedName>
        <fullName evidence="5">DUF4250 domain-containing protein</fullName>
    </submittedName>
</protein>
<evidence type="ECO:0000313" key="4">
    <source>
        <dbReference type="EMBL" id="PNM66997.1"/>
    </source>
</evidence>
<dbReference type="Proteomes" id="UP000054370">
    <property type="component" value="Unassembled WGS sequence"/>
</dbReference>
<dbReference type="KEGG" id="vvl:VV93_v1c22930"/>
<dbReference type="EMBL" id="CP019290">
    <property type="protein sequence ID" value="AXX59038.1"/>
    <property type="molecule type" value="Genomic_DNA"/>
</dbReference>
<dbReference type="Proteomes" id="UP000237466">
    <property type="component" value="Unassembled WGS sequence"/>
</dbReference>
<reference evidence="1 8" key="1">
    <citation type="submission" date="2017-01" db="EMBL/GenBank/DDBJ databases">
        <title>Complete Genome Sequence of Vibrio vulnificus FORC_053.</title>
        <authorList>
            <consortium name="Food-borne Pathogen Omics Research Center"/>
            <person name="Chung H.Y."/>
            <person name="Na E.J."/>
            <person name="Song J.S."/>
            <person name="Kim H."/>
            <person name="Lee J.-H."/>
            <person name="Ryu S."/>
            <person name="Choi S.H."/>
        </authorList>
    </citation>
    <scope>NUCLEOTIDE SEQUENCE [LARGE SCALE GENOMIC DNA]</scope>
    <source>
        <strain evidence="1 8">FORC_053</strain>
    </source>
</reference>
<reference evidence="4 6" key="2">
    <citation type="submission" date="2017-12" db="EMBL/GenBank/DDBJ databases">
        <title>FDA dAtabase for Regulatory Grade micrObial Sequences (FDA-ARGOS): Supporting development and validation of Infectious Disease Dx tests.</title>
        <authorList>
            <person name="Hoffmann M."/>
            <person name="Allard M."/>
            <person name="Evans P."/>
            <person name="Brown E."/>
            <person name="Tallon L.J."/>
            <person name="Sadzewicz L."/>
            <person name="Sengamalay N."/>
            <person name="Ott S."/>
            <person name="Godinez A."/>
            <person name="Nagaraj S."/>
            <person name="Vavikolanu K."/>
            <person name="Aluvathingal J."/>
            <person name="Nadendla S."/>
            <person name="Hobson J."/>
            <person name="Sichtig H."/>
        </authorList>
    </citation>
    <scope>NUCLEOTIDE SEQUENCE [LARGE SCALE GENOMIC DNA]</scope>
    <source>
        <strain evidence="6">ATCC 29307</strain>
        <strain evidence="4">FDAARGOS_118</strain>
    </source>
</reference>
<dbReference type="EMBL" id="DACRBY010000021">
    <property type="protein sequence ID" value="HAS8541445.1"/>
    <property type="molecule type" value="Genomic_DNA"/>
</dbReference>
<reference evidence="3" key="6">
    <citation type="submission" date="2021-03" db="EMBL/GenBank/DDBJ databases">
        <title>Study of the foodborne Vibrio vulnificus isolates from China.</title>
        <authorList>
            <person name="Zheng Z."/>
            <person name="Ye L."/>
        </authorList>
    </citation>
    <scope>NUCLEOTIDE SEQUENCE</scope>
    <source>
        <strain evidence="3">Vv1582</strain>
    </source>
</reference>
<evidence type="ECO:0000313" key="5">
    <source>
        <dbReference type="EMBL" id="POB42191.1"/>
    </source>
</evidence>
<evidence type="ECO:0000313" key="3">
    <source>
        <dbReference type="EMBL" id="MBN8121626.1"/>
    </source>
</evidence>
<evidence type="ECO:0000313" key="2">
    <source>
        <dbReference type="EMBL" id="HAS8541445.1"/>
    </source>
</evidence>